<sequence length="410" mass="46926">MNNSSDEVNNKDWLTVRLGDVVVHKQELEREPAAAGFERFIKVEHLDPECLHISRWGNIENGDLPPTFYKVFRQGQVLFPTRNPHLRRIAFAEFDGICGEKTLTLEPNEKIYSHFLPFVFRTDNFWDYAQSMAIGSTNPHVRWRDIAAYKFPLPPKDEQQRIAEILRTGDMAIQSYEKVLSDTFALRAALIDQVIQPSEPTDDEWRKTTIEALVKDGAIAQPQDGNHGESHPKAASFVEAGIPFIMANNVRNSAVDLIGCKFIEKQLGDTLRIGFAYPGDVLLTHKGTVGEVAIVPELKTDYIMLTPQVTYYRVLDEDQIQRDFLYYSLQSCFIQRTLKQWSSQSTRAYVGIKAQRKLPIRVPRLNTQREAVAQVRCVDKKCKAIQSNLEYLQRLSKTLCKHLLGSYHVQ</sequence>
<evidence type="ECO:0000313" key="5">
    <source>
        <dbReference type="EMBL" id="QGQ24710.1"/>
    </source>
</evidence>
<dbReference type="Pfam" id="PF01420">
    <property type="entry name" value="Methylase_S"/>
    <property type="match status" value="2"/>
</dbReference>
<dbReference type="EMBL" id="CP043930">
    <property type="protein sequence ID" value="QGQ24710.1"/>
    <property type="molecule type" value="Genomic_DNA"/>
</dbReference>
<keyword evidence="6" id="KW-1185">Reference proteome</keyword>
<feature type="domain" description="Type I restriction modification DNA specificity" evidence="4">
    <location>
        <begin position="11"/>
        <end position="171"/>
    </location>
</feature>
<dbReference type="Gene3D" id="3.90.220.20">
    <property type="entry name" value="DNA methylase specificity domains"/>
    <property type="match status" value="2"/>
</dbReference>
<dbReference type="InterPro" id="IPR044946">
    <property type="entry name" value="Restrct_endonuc_typeI_TRD_sf"/>
</dbReference>
<proteinExistence type="inferred from homology"/>
<keyword evidence="2" id="KW-0680">Restriction system</keyword>
<dbReference type="InterPro" id="IPR000055">
    <property type="entry name" value="Restrct_endonuc_typeI_TRD"/>
</dbReference>
<reference evidence="5 6" key="1">
    <citation type="submission" date="2019-09" db="EMBL/GenBank/DDBJ databases">
        <title>Gimesia benthica sp. nov., a novel bacterium isolated from deep-sea water of the Northwest Indian Ocean.</title>
        <authorList>
            <person name="Dai X."/>
        </authorList>
    </citation>
    <scope>NUCLEOTIDE SEQUENCE [LARGE SCALE GENOMIC DNA]</scope>
    <source>
        <strain evidence="5 6">E7</strain>
    </source>
</reference>
<dbReference type="GO" id="GO:0009307">
    <property type="term" value="P:DNA restriction-modification system"/>
    <property type="evidence" value="ECO:0007669"/>
    <property type="project" value="UniProtKB-KW"/>
</dbReference>
<evidence type="ECO:0000256" key="2">
    <source>
        <dbReference type="ARBA" id="ARBA00022747"/>
    </source>
</evidence>
<evidence type="ECO:0000256" key="1">
    <source>
        <dbReference type="ARBA" id="ARBA00010923"/>
    </source>
</evidence>
<gene>
    <name evidence="5" type="ORF">F1728_19350</name>
</gene>
<dbReference type="KEGG" id="gim:F1728_19350"/>
<organism evidence="5 6">
    <name type="scientific">Gimesia benthica</name>
    <dbReference type="NCBI Taxonomy" id="2608982"/>
    <lineage>
        <taxon>Bacteria</taxon>
        <taxon>Pseudomonadati</taxon>
        <taxon>Planctomycetota</taxon>
        <taxon>Planctomycetia</taxon>
        <taxon>Planctomycetales</taxon>
        <taxon>Planctomycetaceae</taxon>
        <taxon>Gimesia</taxon>
    </lineage>
</organism>
<evidence type="ECO:0000313" key="6">
    <source>
        <dbReference type="Proteomes" id="UP000427281"/>
    </source>
</evidence>
<dbReference type="REBASE" id="364649">
    <property type="entry name" value="S.GspE7ORF19355P"/>
</dbReference>
<feature type="domain" description="Type I restriction modification DNA specificity" evidence="4">
    <location>
        <begin position="242"/>
        <end position="384"/>
    </location>
</feature>
<dbReference type="PANTHER" id="PTHR30408:SF12">
    <property type="entry name" value="TYPE I RESTRICTION ENZYME MJAVIII SPECIFICITY SUBUNIT"/>
    <property type="match status" value="1"/>
</dbReference>
<accession>A0A6I6AH29</accession>
<protein>
    <recommendedName>
        <fullName evidence="4">Type I restriction modification DNA specificity domain-containing protein</fullName>
    </recommendedName>
</protein>
<evidence type="ECO:0000259" key="4">
    <source>
        <dbReference type="Pfam" id="PF01420"/>
    </source>
</evidence>
<dbReference type="AlphaFoldDB" id="A0A6I6AH29"/>
<dbReference type="InterPro" id="IPR052021">
    <property type="entry name" value="Type-I_RS_S_subunit"/>
</dbReference>
<dbReference type="PANTHER" id="PTHR30408">
    <property type="entry name" value="TYPE-1 RESTRICTION ENZYME ECOKI SPECIFICITY PROTEIN"/>
    <property type="match status" value="1"/>
</dbReference>
<name>A0A6I6AH29_9PLAN</name>
<dbReference type="RefSeq" id="WP_155365458.1">
    <property type="nucleotide sequence ID" value="NZ_CP043930.1"/>
</dbReference>
<keyword evidence="3" id="KW-0238">DNA-binding</keyword>
<dbReference type="SUPFAM" id="SSF116734">
    <property type="entry name" value="DNA methylase specificity domain"/>
    <property type="match status" value="2"/>
</dbReference>
<dbReference type="Proteomes" id="UP000427281">
    <property type="component" value="Chromosome"/>
</dbReference>
<dbReference type="GO" id="GO:0003677">
    <property type="term" value="F:DNA binding"/>
    <property type="evidence" value="ECO:0007669"/>
    <property type="project" value="UniProtKB-KW"/>
</dbReference>
<comment type="similarity">
    <text evidence="1">Belongs to the type-I restriction system S methylase family.</text>
</comment>
<evidence type="ECO:0000256" key="3">
    <source>
        <dbReference type="ARBA" id="ARBA00023125"/>
    </source>
</evidence>